<proteinExistence type="inferred from homology"/>
<evidence type="ECO:0000256" key="6">
    <source>
        <dbReference type="ARBA" id="ARBA00023014"/>
    </source>
</evidence>
<feature type="binding site" evidence="11">
    <location>
        <position position="33"/>
    </location>
    <ligand>
        <name>[4Fe-4S] cluster</name>
        <dbReference type="ChEBI" id="CHEBI:49883"/>
    </ligand>
</feature>
<evidence type="ECO:0000259" key="13">
    <source>
        <dbReference type="PROSITE" id="PS51674"/>
    </source>
</evidence>
<comment type="similarity">
    <text evidence="2 11">Belongs to the WhiB family.</text>
</comment>
<evidence type="ECO:0000256" key="2">
    <source>
        <dbReference type="ARBA" id="ARBA00006597"/>
    </source>
</evidence>
<feature type="binding site" evidence="11">
    <location>
        <position position="10"/>
    </location>
    <ligand>
        <name>[4Fe-4S] cluster</name>
        <dbReference type="ChEBI" id="CHEBI:49883"/>
    </ligand>
</feature>
<dbReference type="Pfam" id="PF02467">
    <property type="entry name" value="Whib"/>
    <property type="match status" value="1"/>
</dbReference>
<keyword evidence="11" id="KW-0963">Cytoplasm</keyword>
<dbReference type="PANTHER" id="PTHR38839">
    <property type="entry name" value="TRANSCRIPTIONAL REGULATOR WHID-RELATED"/>
    <property type="match status" value="1"/>
</dbReference>
<keyword evidence="9 11" id="KW-1015">Disulfide bond</keyword>
<keyword evidence="8 11" id="KW-0238">DNA-binding</keyword>
<reference evidence="14 15" key="1">
    <citation type="submission" date="2021-01" db="EMBL/GenBank/DDBJ databases">
        <title>Streptomyces acididurans sp. nov., isolated from a peat swamp forest soil.</title>
        <authorList>
            <person name="Chantavorakit T."/>
            <person name="Duangmal K."/>
        </authorList>
    </citation>
    <scope>NUCLEOTIDE SEQUENCE [LARGE SCALE GENOMIC DNA]</scope>
    <source>
        <strain evidence="14 15">KK5PA1</strain>
    </source>
</reference>
<evidence type="ECO:0000256" key="5">
    <source>
        <dbReference type="ARBA" id="ARBA00023004"/>
    </source>
</evidence>
<keyword evidence="7 11" id="KW-0805">Transcription regulation</keyword>
<evidence type="ECO:0000313" key="14">
    <source>
        <dbReference type="EMBL" id="MBM9510040.1"/>
    </source>
</evidence>
<comment type="subcellular location">
    <subcellularLocation>
        <location evidence="1 11">Cytoplasm</location>
    </subcellularLocation>
</comment>
<feature type="domain" description="4Fe-4S Wbl-type" evidence="13">
    <location>
        <begin position="9"/>
        <end position="66"/>
    </location>
</feature>
<dbReference type="Proteomes" id="UP000749040">
    <property type="component" value="Unassembled WGS sequence"/>
</dbReference>
<gene>
    <name evidence="11" type="primary">whiB</name>
    <name evidence="14" type="ORF">ITX44_36885</name>
</gene>
<evidence type="ECO:0000256" key="4">
    <source>
        <dbReference type="ARBA" id="ARBA00022723"/>
    </source>
</evidence>
<feature type="binding site" evidence="11">
    <location>
        <position position="36"/>
    </location>
    <ligand>
        <name>[4Fe-4S] cluster</name>
        <dbReference type="ChEBI" id="CHEBI:49883"/>
    </ligand>
</feature>
<evidence type="ECO:0000256" key="1">
    <source>
        <dbReference type="ARBA" id="ARBA00004496"/>
    </source>
</evidence>
<evidence type="ECO:0000256" key="10">
    <source>
        <dbReference type="ARBA" id="ARBA00023163"/>
    </source>
</evidence>
<dbReference type="InterPro" id="IPR034768">
    <property type="entry name" value="4FE4S_WBL"/>
</dbReference>
<evidence type="ECO:0000256" key="7">
    <source>
        <dbReference type="ARBA" id="ARBA00023015"/>
    </source>
</evidence>
<keyword evidence="3 11" id="KW-0004">4Fe-4S</keyword>
<keyword evidence="5 11" id="KW-0408">Iron</keyword>
<evidence type="ECO:0000256" key="3">
    <source>
        <dbReference type="ARBA" id="ARBA00022485"/>
    </source>
</evidence>
<comment type="PTM">
    <text evidence="11">The Fe-S cluster can be nitrosylated by nitric oxide (NO).</text>
</comment>
<keyword evidence="15" id="KW-1185">Reference proteome</keyword>
<name>A0ABS2U366_9ACTN</name>
<keyword evidence="10 11" id="KW-0804">Transcription</keyword>
<comment type="function">
    <text evidence="11">Acts as a transcriptional regulator. Probably redox-responsive. The apo- but not holo-form probably binds DNA.</text>
</comment>
<comment type="cofactor">
    <cofactor evidence="11">
        <name>[4Fe-4S] cluster</name>
        <dbReference type="ChEBI" id="CHEBI:49883"/>
    </cofactor>
    <text evidence="11">Binds 1 [4Fe-4S] cluster per subunit. Following nitrosylation of the [4Fe-4S] cluster binds 1 [4Fe-8(NO)] cluster per subunit.</text>
</comment>
<feature type="binding site" evidence="11">
    <location>
        <position position="42"/>
    </location>
    <ligand>
        <name>[4Fe-4S] cluster</name>
        <dbReference type="ChEBI" id="CHEBI:49883"/>
    </ligand>
</feature>
<evidence type="ECO:0000256" key="12">
    <source>
        <dbReference type="SAM" id="MobiDB-lite"/>
    </source>
</evidence>
<protein>
    <recommendedName>
        <fullName evidence="11">Transcriptional regulator WhiB</fullName>
    </recommendedName>
</protein>
<accession>A0ABS2U366</accession>
<dbReference type="EMBL" id="JADKYB010000030">
    <property type="protein sequence ID" value="MBM9510040.1"/>
    <property type="molecule type" value="Genomic_DNA"/>
</dbReference>
<sequence>MQGWEKHASCRRVDPELFFSTKLADQELAKMVCRGCPVQPDCLEWALETGQDHGILGGLDESERRARHGRWKRPPEGAKHTTRAQQIAADPDRLLAFLAQGLTPAQIAREYNTNAGSINEATAIVKRQAPAVYAAATTGSETTS</sequence>
<dbReference type="HAMAP" id="MF_01479">
    <property type="entry name" value="WhiB"/>
    <property type="match status" value="1"/>
</dbReference>
<dbReference type="InterPro" id="IPR003482">
    <property type="entry name" value="Whib"/>
</dbReference>
<comment type="PTM">
    <text evidence="11">Upon Fe-S cluster removal intramolecular disulfide bonds are formed.</text>
</comment>
<comment type="caution">
    <text evidence="14">The sequence shown here is derived from an EMBL/GenBank/DDBJ whole genome shotgun (WGS) entry which is preliminary data.</text>
</comment>
<feature type="region of interest" description="Disordered" evidence="12">
    <location>
        <begin position="54"/>
        <end position="84"/>
    </location>
</feature>
<dbReference type="PROSITE" id="PS51674">
    <property type="entry name" value="4FE4S_WBL"/>
    <property type="match status" value="1"/>
</dbReference>
<evidence type="ECO:0000256" key="9">
    <source>
        <dbReference type="ARBA" id="ARBA00023157"/>
    </source>
</evidence>
<keyword evidence="6 11" id="KW-0411">Iron-sulfur</keyword>
<evidence type="ECO:0000256" key="11">
    <source>
        <dbReference type="HAMAP-Rule" id="MF_01479"/>
    </source>
</evidence>
<keyword evidence="4 11" id="KW-0479">Metal-binding</keyword>
<evidence type="ECO:0000256" key="8">
    <source>
        <dbReference type="ARBA" id="ARBA00023125"/>
    </source>
</evidence>
<organism evidence="14 15">
    <name type="scientific">Actinacidiphila acididurans</name>
    <dbReference type="NCBI Taxonomy" id="2784346"/>
    <lineage>
        <taxon>Bacteria</taxon>
        <taxon>Bacillati</taxon>
        <taxon>Actinomycetota</taxon>
        <taxon>Actinomycetes</taxon>
        <taxon>Kitasatosporales</taxon>
        <taxon>Streptomycetaceae</taxon>
        <taxon>Actinacidiphila</taxon>
    </lineage>
</organism>
<evidence type="ECO:0000313" key="15">
    <source>
        <dbReference type="Proteomes" id="UP000749040"/>
    </source>
</evidence>